<dbReference type="SUPFAM" id="SSF82693">
    <property type="entry name" value="Multidrug efflux transporter AcrB pore domain, PN1, PN2, PC1 and PC2 subdomains"/>
    <property type="match status" value="3"/>
</dbReference>
<feature type="transmembrane region" description="Helical" evidence="1">
    <location>
        <begin position="401"/>
        <end position="422"/>
    </location>
</feature>
<evidence type="ECO:0000256" key="1">
    <source>
        <dbReference type="SAM" id="Phobius"/>
    </source>
</evidence>
<feature type="transmembrane region" description="Helical" evidence="1">
    <location>
        <begin position="375"/>
        <end position="395"/>
    </location>
</feature>
<organism evidence="2 3">
    <name type="scientific">Seleniivibrio woodruffii</name>
    <dbReference type="NCBI Taxonomy" id="1078050"/>
    <lineage>
        <taxon>Bacteria</taxon>
        <taxon>Pseudomonadati</taxon>
        <taxon>Deferribacterota</taxon>
        <taxon>Deferribacteres</taxon>
        <taxon>Deferribacterales</taxon>
        <taxon>Geovibrionaceae</taxon>
        <taxon>Seleniivibrio</taxon>
    </lineage>
</organism>
<accession>A0A4R1KDV9</accession>
<dbReference type="Gene3D" id="3.30.70.1440">
    <property type="entry name" value="Multidrug efflux transporter AcrB pore domain"/>
    <property type="match status" value="1"/>
</dbReference>
<dbReference type="Gene3D" id="3.30.70.1320">
    <property type="entry name" value="Multidrug efflux transporter AcrB pore domain like"/>
    <property type="match status" value="1"/>
</dbReference>
<dbReference type="PRINTS" id="PR00702">
    <property type="entry name" value="ACRIFLAVINRP"/>
</dbReference>
<dbReference type="InterPro" id="IPR027463">
    <property type="entry name" value="AcrB_DN_DC_subdom"/>
</dbReference>
<dbReference type="Proteomes" id="UP000294614">
    <property type="component" value="Unassembled WGS sequence"/>
</dbReference>
<feature type="transmembrane region" description="Helical" evidence="1">
    <location>
        <begin position="479"/>
        <end position="503"/>
    </location>
</feature>
<dbReference type="Gene3D" id="3.30.70.1430">
    <property type="entry name" value="Multidrug efflux transporter AcrB pore domain"/>
    <property type="match status" value="2"/>
</dbReference>
<reference evidence="2 3" key="1">
    <citation type="submission" date="2019-03" db="EMBL/GenBank/DDBJ databases">
        <title>Genomic Encyclopedia of Type Strains, Phase IV (KMG-IV): sequencing the most valuable type-strain genomes for metagenomic binning, comparative biology and taxonomic classification.</title>
        <authorList>
            <person name="Goeker M."/>
        </authorList>
    </citation>
    <scope>NUCLEOTIDE SEQUENCE [LARGE SCALE GENOMIC DNA]</scope>
    <source>
        <strain evidence="2 3">DSM 24984</strain>
    </source>
</reference>
<gene>
    <name evidence="2" type="ORF">C8D98_0697</name>
</gene>
<dbReference type="PANTHER" id="PTHR32063">
    <property type="match status" value="1"/>
</dbReference>
<dbReference type="GO" id="GO:0005886">
    <property type="term" value="C:plasma membrane"/>
    <property type="evidence" value="ECO:0007669"/>
    <property type="project" value="TreeGrafter"/>
</dbReference>
<dbReference type="EMBL" id="SMGG01000003">
    <property type="protein sequence ID" value="TCK62183.1"/>
    <property type="molecule type" value="Genomic_DNA"/>
</dbReference>
<name>A0A4R1KDV9_9BACT</name>
<dbReference type="GO" id="GO:0042910">
    <property type="term" value="F:xenobiotic transmembrane transporter activity"/>
    <property type="evidence" value="ECO:0007669"/>
    <property type="project" value="TreeGrafter"/>
</dbReference>
<sequence length="1069" mass="119765">MENPDKKNLAARIAAAFITSKITPLLVIATLFIGMVSIIMTPKEEEPQIVVPMVDILVPYPGATAKDVEKAVTEPLEEIIWEIPGVEYVYSTSMNDLSMVIVRFKVGEDEEKSITKLKDKIDYNMDRMPHGVQSPLIKKQSIDDVPQMAFTFWSEKYDSYQLRRIVSEVQKNLKEVDNVSKTEIIGGYKRMVRIEPNIEKLKSYNLDLFRLHKAVEMSNLSLNTGEITKNNKVLYVSAGGFYKDAEALRNMVVGVAQGKAVYMKDVAEVTDGPEIPDHILLMGFKASKDTERYPAVTLSISKRQGSDSVVVSEAVLHKLDMLKGYIIPDDVHVEVTRNYGETAFVKVMTLIEHLVGAIIAVIIVMSLTMGWRAGAVVFVALPVTFALTFFVYFMFDYTLNRVTLFALIFVAGLVVDDAIIVVENMERHFRLGAKNLLQKAIYAVGEVGNPTILATVTVIVAIFPMAFVRGLMGPYMKPMPIGASLAMIFSLFVALIITPWLAYKLLAGHAAKNAGEPVEDEAAYVKKTKLYSVYNKSFSLLIDSARNRILFGVVMLSLFFGAFLFIPTNLVVMKMLPFDNKNEVQIVIDMPEGTPLERTNLVASEVGKYLATVDEVKDYQIYTGISSPYNFNGLVRHYFMRRGHNVADIQVNFVDKSQRKLDSHEMAKKLRPQVQEIGNKYQANIKIAEVPPGPPVLSTLVAEVYGPDEKTRSDVAKQVLDIFRTTKGVVDIDTYEEDDMMQYDLQVDKQKAAVMGISSEMVSKTLYTALQGMKAGVLHTEEDREPVDITIKLPEDRRNMLETLQEITIISMSGQPVSLGELVTVRQKLKDKAIYHKNMKPVTYVVADVAGEVESPVYAILDMKERMSQIQWHGVDVKQYWTGQPETYDLPSIKWDGEWQITYEVFRDLGLAFAAVLVLMYFVLVGWFRSFVTPIIMMVPIPLSLLGIIPGHFLFGQFFTATSMIGFIALAGIMVRNAVLLIDFIEHALANGRTLREAVIESGAIRTRPVVLTTVAVITGALFMLPDPIFAGLGVSLITGAVVSTVLTLLIIPLMYFFHKRFWDKRYKE</sequence>
<evidence type="ECO:0000313" key="3">
    <source>
        <dbReference type="Proteomes" id="UP000294614"/>
    </source>
</evidence>
<keyword evidence="1" id="KW-0472">Membrane</keyword>
<dbReference type="Gene3D" id="1.20.1640.10">
    <property type="entry name" value="Multidrug efflux transporter AcrB transmembrane domain"/>
    <property type="match status" value="2"/>
</dbReference>
<dbReference type="Gene3D" id="3.30.2090.10">
    <property type="entry name" value="Multidrug efflux transporter AcrB TolC docking domain, DN and DC subdomains"/>
    <property type="match status" value="2"/>
</dbReference>
<keyword evidence="1" id="KW-0812">Transmembrane</keyword>
<dbReference type="SUPFAM" id="SSF82866">
    <property type="entry name" value="Multidrug efflux transporter AcrB transmembrane domain"/>
    <property type="match status" value="2"/>
</dbReference>
<feature type="transmembrane region" description="Helical" evidence="1">
    <location>
        <begin position="909"/>
        <end position="928"/>
    </location>
</feature>
<proteinExistence type="predicted"/>
<keyword evidence="1" id="KW-1133">Transmembrane helix</keyword>
<dbReference type="SUPFAM" id="SSF82714">
    <property type="entry name" value="Multidrug efflux transporter AcrB TolC docking domain, DN and DC subdomains"/>
    <property type="match status" value="2"/>
</dbReference>
<comment type="caution">
    <text evidence="2">The sequence shown here is derived from an EMBL/GenBank/DDBJ whole genome shotgun (WGS) entry which is preliminary data.</text>
</comment>
<dbReference type="PANTHER" id="PTHR32063:SF16">
    <property type="entry name" value="CATION EFFLUX SYSTEM (ACRB_ACRD_ACRF FAMILY)"/>
    <property type="match status" value="1"/>
</dbReference>
<protein>
    <submittedName>
        <fullName evidence="2">Multidrug efflux pump subunit AcrB</fullName>
    </submittedName>
</protein>
<feature type="transmembrane region" description="Helical" evidence="1">
    <location>
        <begin position="347"/>
        <end position="368"/>
    </location>
</feature>
<dbReference type="RefSeq" id="WP_244944550.1">
    <property type="nucleotide sequence ID" value="NZ_VISF01000001.1"/>
</dbReference>
<feature type="transmembrane region" description="Helical" evidence="1">
    <location>
        <begin position="12"/>
        <end position="40"/>
    </location>
</feature>
<feature type="transmembrane region" description="Helical" evidence="1">
    <location>
        <begin position="1005"/>
        <end position="1025"/>
    </location>
</feature>
<dbReference type="AlphaFoldDB" id="A0A4R1KDV9"/>
<feature type="transmembrane region" description="Helical" evidence="1">
    <location>
        <begin position="935"/>
        <end position="955"/>
    </location>
</feature>
<evidence type="ECO:0000313" key="2">
    <source>
        <dbReference type="EMBL" id="TCK62183.1"/>
    </source>
</evidence>
<dbReference type="InterPro" id="IPR001036">
    <property type="entry name" value="Acrflvin-R"/>
</dbReference>
<keyword evidence="3" id="KW-1185">Reference proteome</keyword>
<feature type="transmembrane region" description="Helical" evidence="1">
    <location>
        <begin position="549"/>
        <end position="572"/>
    </location>
</feature>
<feature type="transmembrane region" description="Helical" evidence="1">
    <location>
        <begin position="961"/>
        <end position="985"/>
    </location>
</feature>
<dbReference type="Pfam" id="PF00873">
    <property type="entry name" value="ACR_tran"/>
    <property type="match status" value="1"/>
</dbReference>
<feature type="transmembrane region" description="Helical" evidence="1">
    <location>
        <begin position="443"/>
        <end position="467"/>
    </location>
</feature>
<feature type="transmembrane region" description="Helical" evidence="1">
    <location>
        <begin position="1031"/>
        <end position="1058"/>
    </location>
</feature>